<dbReference type="CDD" id="cd06171">
    <property type="entry name" value="Sigma70_r4"/>
    <property type="match status" value="1"/>
</dbReference>
<dbReference type="InterPro" id="IPR007624">
    <property type="entry name" value="RNA_pol_sigma70_r3"/>
</dbReference>
<dbReference type="InterPro" id="IPR050239">
    <property type="entry name" value="Sigma-70_RNA_pol_init_factors"/>
</dbReference>
<keyword evidence="4" id="KW-0238">DNA-binding</keyword>
<dbReference type="Gene3D" id="1.10.601.10">
    <property type="entry name" value="RNA Polymerase Primary Sigma Factor"/>
    <property type="match status" value="1"/>
</dbReference>
<dbReference type="Gene3D" id="1.10.10.10">
    <property type="entry name" value="Winged helix-like DNA-binding domain superfamily/Winged helix DNA-binding domain"/>
    <property type="match status" value="1"/>
</dbReference>
<comment type="similarity">
    <text evidence="1">Belongs to the sigma-70 factor family.</text>
</comment>
<keyword evidence="5" id="KW-0804">Transcription</keyword>
<dbReference type="PANTHER" id="PTHR30603">
    <property type="entry name" value="RNA POLYMERASE SIGMA FACTOR RPO"/>
    <property type="match status" value="1"/>
</dbReference>
<dbReference type="PRINTS" id="PR00046">
    <property type="entry name" value="SIGMA70FCT"/>
</dbReference>
<proteinExistence type="evidence at transcript level"/>
<dbReference type="InterPro" id="IPR000943">
    <property type="entry name" value="RNA_pol_sigma70"/>
</dbReference>
<dbReference type="Pfam" id="PF04542">
    <property type="entry name" value="Sigma70_r2"/>
    <property type="match status" value="1"/>
</dbReference>
<evidence type="ECO:0000256" key="1">
    <source>
        <dbReference type="ARBA" id="ARBA00007788"/>
    </source>
</evidence>
<dbReference type="PROSITE" id="PS00715">
    <property type="entry name" value="SIGMA70_1"/>
    <property type="match status" value="1"/>
</dbReference>
<feature type="domain" description="RNA polymerase sigma-70" evidence="6">
    <location>
        <begin position="285"/>
        <end position="298"/>
    </location>
</feature>
<dbReference type="Pfam" id="PF04539">
    <property type="entry name" value="Sigma70_r3"/>
    <property type="match status" value="1"/>
</dbReference>
<evidence type="ECO:0000256" key="4">
    <source>
        <dbReference type="ARBA" id="ARBA00023125"/>
    </source>
</evidence>
<evidence type="ECO:0000313" key="7">
    <source>
        <dbReference type="EMBL" id="AKC88644.1"/>
    </source>
</evidence>
<dbReference type="GO" id="GO:0006352">
    <property type="term" value="P:DNA-templated transcription initiation"/>
    <property type="evidence" value="ECO:0007669"/>
    <property type="project" value="InterPro"/>
</dbReference>
<dbReference type="GO" id="GO:0003677">
    <property type="term" value="F:DNA binding"/>
    <property type="evidence" value="ECO:0007669"/>
    <property type="project" value="UniProtKB-KW"/>
</dbReference>
<dbReference type="NCBIfam" id="TIGR02937">
    <property type="entry name" value="sigma70-ECF"/>
    <property type="match status" value="1"/>
</dbReference>
<dbReference type="InterPro" id="IPR007627">
    <property type="entry name" value="RNA_pol_sigma70_r2"/>
</dbReference>
<organism evidence="7">
    <name type="scientific">Pelargonium myrrhifolium</name>
    <dbReference type="NCBI Taxonomy" id="253081"/>
    <lineage>
        <taxon>Eukaryota</taxon>
        <taxon>Viridiplantae</taxon>
        <taxon>Streptophyta</taxon>
        <taxon>Embryophyta</taxon>
        <taxon>Tracheophyta</taxon>
        <taxon>Spermatophyta</taxon>
        <taxon>Magnoliopsida</taxon>
        <taxon>eudicotyledons</taxon>
        <taxon>Gunneridae</taxon>
        <taxon>Pentapetalae</taxon>
        <taxon>rosids</taxon>
        <taxon>malvids</taxon>
        <taxon>Geraniales</taxon>
        <taxon>Geraniaceae</taxon>
        <taxon>Pelargonium</taxon>
    </lineage>
</organism>
<gene>
    <name evidence="7" type="primary">sig1</name>
</gene>
<dbReference type="PANTHER" id="PTHR30603:SF14">
    <property type="entry name" value="RNA POLYMERASE SIGMA FACTOR SIGA"/>
    <property type="match status" value="1"/>
</dbReference>
<dbReference type="Pfam" id="PF04545">
    <property type="entry name" value="Sigma70_r4"/>
    <property type="match status" value="1"/>
</dbReference>
<dbReference type="SUPFAM" id="SSF88659">
    <property type="entry name" value="Sigma3 and sigma4 domains of RNA polymerase sigma factors"/>
    <property type="match status" value="1"/>
</dbReference>
<accession>A0A0G2SWS1</accession>
<keyword evidence="3" id="KW-0731">Sigma factor</keyword>
<dbReference type="InterPro" id="IPR007630">
    <property type="entry name" value="RNA_pol_sigma70_r4"/>
</dbReference>
<dbReference type="SUPFAM" id="SSF88946">
    <property type="entry name" value="Sigma2 domain of RNA polymerase sigma factors"/>
    <property type="match status" value="1"/>
</dbReference>
<dbReference type="AlphaFoldDB" id="A0A0G2SWS1"/>
<evidence type="ECO:0000256" key="5">
    <source>
        <dbReference type="ARBA" id="ARBA00023163"/>
    </source>
</evidence>
<evidence type="ECO:0000256" key="2">
    <source>
        <dbReference type="ARBA" id="ARBA00023015"/>
    </source>
</evidence>
<protein>
    <submittedName>
        <fullName evidence="7">Sigma factor</fullName>
    </submittedName>
</protein>
<evidence type="ECO:0000259" key="6">
    <source>
        <dbReference type="PROSITE" id="PS00715"/>
    </source>
</evidence>
<dbReference type="InterPro" id="IPR036388">
    <property type="entry name" value="WH-like_DNA-bd_sf"/>
</dbReference>
<dbReference type="InterPro" id="IPR014284">
    <property type="entry name" value="RNA_pol_sigma-70_dom"/>
</dbReference>
<reference evidence="7" key="1">
    <citation type="journal article" date="2015" name="Plant Cell">
        <title>Coordinated rates of evolution between interacting plastid and nuclear genes in Geraniaceae.</title>
        <authorList>
            <person name="Zhang J."/>
            <person name="Ruhlman T.A."/>
            <person name="Sabir J."/>
            <person name="Blazier J.C."/>
            <person name="Jansen R.K."/>
        </authorList>
    </citation>
    <scope>NUCLEOTIDE SEQUENCE</scope>
</reference>
<dbReference type="GO" id="GO:0016987">
    <property type="term" value="F:sigma factor activity"/>
    <property type="evidence" value="ECO:0007669"/>
    <property type="project" value="UniProtKB-KW"/>
</dbReference>
<sequence length="503" mass="56887">MATTAVIGLSTGKRLLSSSFICSDLSEKFSLSDHLVAHYQYSPGKNVITAKKTTNYSSSLSSSSSSSNRQSQSVNALKECLDTVLAPSGPEPWFDETEVESSELEDSVEAVLLLQKSMLEKQWNLSAEKKVLTGKAKEKTRKKMSVVCSRTSARQRRLSSRKKFKGSDNSLVVASIIKDLHLSSYKGYGKGTLTKKFLSHADVLCLAKMVQDGISIEKHKSSMQEKLGYEPTDQQLATSLDISISELQTKFFDSYMAREKLAQNNVRLVISIAKKYENKGSQMADLVQGGLVGLMRGIEKFDPSKGCRFSTYAYWWILQGVKKAYIETSRALTLPAYMHNRLGLIKKAKIKLKEQKVDPTIENIAALLNMTERKVRNALRVDSTVYSFDRSPFRNLNGTPGPTYHSYIADPNPDNNPWHKIEEDELKDKVNSLMNKVLNEREREIIRLYYGFNKQRCLTWEEISKLMGISRERARQIGLVSLGKLKIMAKKRKLHQYMLETVE</sequence>
<dbReference type="GO" id="GO:0071482">
    <property type="term" value="P:cellular response to light stimulus"/>
    <property type="evidence" value="ECO:0007669"/>
    <property type="project" value="UniProtKB-ARBA"/>
</dbReference>
<dbReference type="InterPro" id="IPR013325">
    <property type="entry name" value="RNA_pol_sigma_r2"/>
</dbReference>
<name>A0A0G2SWS1_9ROSI</name>
<keyword evidence="2" id="KW-0805">Transcription regulation</keyword>
<dbReference type="InterPro" id="IPR013324">
    <property type="entry name" value="RNA_pol_sigma_r3/r4-like"/>
</dbReference>
<evidence type="ECO:0000256" key="3">
    <source>
        <dbReference type="ARBA" id="ARBA00023082"/>
    </source>
</evidence>
<dbReference type="EMBL" id="KJ916875">
    <property type="protein sequence ID" value="AKC88644.1"/>
    <property type="molecule type" value="mRNA"/>
</dbReference>